<protein>
    <submittedName>
        <fullName evidence="1">19767_t:CDS:1</fullName>
    </submittedName>
</protein>
<reference evidence="1" key="1">
    <citation type="submission" date="2021-06" db="EMBL/GenBank/DDBJ databases">
        <authorList>
            <person name="Kallberg Y."/>
            <person name="Tangrot J."/>
            <person name="Rosling A."/>
        </authorList>
    </citation>
    <scope>NUCLEOTIDE SEQUENCE</scope>
    <source>
        <strain evidence="1">FL966</strain>
    </source>
</reference>
<dbReference type="EMBL" id="CAJVQA010000795">
    <property type="protein sequence ID" value="CAG8490892.1"/>
    <property type="molecule type" value="Genomic_DNA"/>
</dbReference>
<keyword evidence="2" id="KW-1185">Reference proteome</keyword>
<comment type="caution">
    <text evidence="1">The sequence shown here is derived from an EMBL/GenBank/DDBJ whole genome shotgun (WGS) entry which is preliminary data.</text>
</comment>
<sequence>MLKDESTVMLEEEEEEYSDSLDNIEGSSISVDEKQNGHIYGVLPYLAPEVLKGSVINLQYKRNTMLKTLIT</sequence>
<accession>A0A9N8ZFL9</accession>
<evidence type="ECO:0000313" key="1">
    <source>
        <dbReference type="EMBL" id="CAG8490892.1"/>
    </source>
</evidence>
<evidence type="ECO:0000313" key="2">
    <source>
        <dbReference type="Proteomes" id="UP000789759"/>
    </source>
</evidence>
<proteinExistence type="predicted"/>
<organism evidence="1 2">
    <name type="scientific">Cetraspora pellucida</name>
    <dbReference type="NCBI Taxonomy" id="1433469"/>
    <lineage>
        <taxon>Eukaryota</taxon>
        <taxon>Fungi</taxon>
        <taxon>Fungi incertae sedis</taxon>
        <taxon>Mucoromycota</taxon>
        <taxon>Glomeromycotina</taxon>
        <taxon>Glomeromycetes</taxon>
        <taxon>Diversisporales</taxon>
        <taxon>Gigasporaceae</taxon>
        <taxon>Cetraspora</taxon>
    </lineage>
</organism>
<gene>
    <name evidence="1" type="ORF">CPELLU_LOCUS1974</name>
</gene>
<dbReference type="Proteomes" id="UP000789759">
    <property type="component" value="Unassembled WGS sequence"/>
</dbReference>
<dbReference type="AlphaFoldDB" id="A0A9N8ZFL9"/>
<name>A0A9N8ZFL9_9GLOM</name>